<protein>
    <recommendedName>
        <fullName evidence="2">Nucleoplasmin-like domain-containing protein</fullName>
    </recommendedName>
</protein>
<evidence type="ECO:0000313" key="4">
    <source>
        <dbReference type="Proteomes" id="UP000815325"/>
    </source>
</evidence>
<dbReference type="Proteomes" id="UP000815325">
    <property type="component" value="Unassembled WGS sequence"/>
</dbReference>
<dbReference type="Pfam" id="PF17800">
    <property type="entry name" value="NPL"/>
    <property type="match status" value="1"/>
</dbReference>
<organism evidence="3 4">
    <name type="scientific">Dunaliella salina</name>
    <name type="common">Green alga</name>
    <name type="synonym">Protococcus salinus</name>
    <dbReference type="NCBI Taxonomy" id="3046"/>
    <lineage>
        <taxon>Eukaryota</taxon>
        <taxon>Viridiplantae</taxon>
        <taxon>Chlorophyta</taxon>
        <taxon>core chlorophytes</taxon>
        <taxon>Chlorophyceae</taxon>
        <taxon>CS clade</taxon>
        <taxon>Chlamydomonadales</taxon>
        <taxon>Dunaliellaceae</taxon>
        <taxon>Dunaliella</taxon>
    </lineage>
</organism>
<feature type="compositionally biased region" description="Acidic residues" evidence="1">
    <location>
        <begin position="169"/>
        <end position="181"/>
    </location>
</feature>
<reference evidence="3" key="1">
    <citation type="submission" date="2017-08" db="EMBL/GenBank/DDBJ databases">
        <authorList>
            <person name="Polle J.E."/>
            <person name="Barry K."/>
            <person name="Cushman J."/>
            <person name="Schmutz J."/>
            <person name="Tran D."/>
            <person name="Hathwaick L.T."/>
            <person name="Yim W.C."/>
            <person name="Jenkins J."/>
            <person name="Mckie-Krisberg Z.M."/>
            <person name="Prochnik S."/>
            <person name="Lindquist E."/>
            <person name="Dockter R.B."/>
            <person name="Adam C."/>
            <person name="Molina H."/>
            <person name="Bunkerborg J."/>
            <person name="Jin E."/>
            <person name="Buchheim M."/>
            <person name="Magnuson J."/>
        </authorList>
    </citation>
    <scope>NUCLEOTIDE SEQUENCE</scope>
    <source>
        <strain evidence="3">CCAP 19/18</strain>
    </source>
</reference>
<gene>
    <name evidence="3" type="ORF">DUNSADRAFT_15210</name>
</gene>
<dbReference type="SUPFAM" id="SSF69203">
    <property type="entry name" value="Nucleoplasmin-like core domain"/>
    <property type="match status" value="1"/>
</dbReference>
<dbReference type="InterPro" id="IPR036824">
    <property type="entry name" value="Nucleoplasmin_core_dom_sf"/>
</dbReference>
<feature type="domain" description="Nucleoplasmin-like" evidence="2">
    <location>
        <begin position="10"/>
        <end position="105"/>
    </location>
</feature>
<proteinExistence type="predicted"/>
<evidence type="ECO:0000256" key="1">
    <source>
        <dbReference type="SAM" id="MobiDB-lite"/>
    </source>
</evidence>
<evidence type="ECO:0000313" key="3">
    <source>
        <dbReference type="EMBL" id="KAF5829974.1"/>
    </source>
</evidence>
<name>A0ABQ7G5X5_DUNSA</name>
<dbReference type="InterPro" id="IPR041232">
    <property type="entry name" value="NPL"/>
</dbReference>
<dbReference type="EMBL" id="MU070094">
    <property type="protein sequence ID" value="KAF5829974.1"/>
    <property type="molecule type" value="Genomic_DNA"/>
</dbReference>
<comment type="caution">
    <text evidence="3">The sequence shown here is derived from an EMBL/GenBank/DDBJ whole genome shotgun (WGS) entry which is preliminary data.</text>
</comment>
<dbReference type="Gene3D" id="2.60.120.340">
    <property type="entry name" value="Nucleoplasmin core domain"/>
    <property type="match status" value="1"/>
</dbReference>
<keyword evidence="4" id="KW-1185">Reference proteome</keyword>
<evidence type="ECO:0000259" key="2">
    <source>
        <dbReference type="Pfam" id="PF17800"/>
    </source>
</evidence>
<feature type="region of interest" description="Disordered" evidence="1">
    <location>
        <begin position="110"/>
        <end position="192"/>
    </location>
</feature>
<feature type="compositionally biased region" description="Acidic residues" evidence="1">
    <location>
        <begin position="113"/>
        <end position="126"/>
    </location>
</feature>
<sequence length="221" mass="23920">MASEISDMSLWCLEIPPGGSKCIYKIEQQPRALQVVHVTNAALPGPNTASGQHCLTIKKAGKGSADFTLCTLNKDTHPQHNLDFIMDETVEFKNHGKGPVHLAGYETVSFEPESGDEEDEEDESEEAPQAVRLEQQPSRAAANGPPRADGQAGKMKANGMPQAAQQVTTDEDSDEDDDESGEGFPELNSDDFVGECEGERMCCVSFVVETAWLESLMDGCI</sequence>
<accession>A0ABQ7G5X5</accession>